<reference evidence="1" key="2">
    <citation type="submission" date="2022-06" db="UniProtKB">
        <authorList>
            <consortium name="EnsemblMetazoa"/>
        </authorList>
    </citation>
    <scope>IDENTIFICATION</scope>
    <source>
        <strain evidence="1">PS312</strain>
    </source>
</reference>
<accession>A0A8R1UVZ5</accession>
<dbReference type="AlphaFoldDB" id="A0A8R1UVZ5"/>
<sequence length="181" mass="20583">IHMDEKRYAYGELSLKKDAVKPIDDIGPEYNLSFKMVRSESKLIKTSLYFTGLTQASARNPNFNILWTSTHLNSHCLRSLKSGSLCMAQSVASYASKRKVVASQSLSADRRAHEEGSFIRSSCLRCRDVLVPAYSVADNKKKKMTTTNEKSAVQEQRTIHNQLNKRYINNFSRPNKIMMRG</sequence>
<keyword evidence="2" id="KW-1185">Reference proteome</keyword>
<reference evidence="2" key="1">
    <citation type="journal article" date="2008" name="Nat. Genet.">
        <title>The Pristionchus pacificus genome provides a unique perspective on nematode lifestyle and parasitism.</title>
        <authorList>
            <person name="Dieterich C."/>
            <person name="Clifton S.W."/>
            <person name="Schuster L.N."/>
            <person name="Chinwalla A."/>
            <person name="Delehaunty K."/>
            <person name="Dinkelacker I."/>
            <person name="Fulton L."/>
            <person name="Fulton R."/>
            <person name="Godfrey J."/>
            <person name="Minx P."/>
            <person name="Mitreva M."/>
            <person name="Roeseler W."/>
            <person name="Tian H."/>
            <person name="Witte H."/>
            <person name="Yang S.P."/>
            <person name="Wilson R.K."/>
            <person name="Sommer R.J."/>
        </authorList>
    </citation>
    <scope>NUCLEOTIDE SEQUENCE [LARGE SCALE GENOMIC DNA]</scope>
    <source>
        <strain evidence="2">PS312</strain>
    </source>
</reference>
<gene>
    <name evidence="1" type="primary">WBGene00280339</name>
</gene>
<name>A0A8R1UVZ5_PRIPA</name>
<proteinExistence type="predicted"/>
<organism evidence="1 2">
    <name type="scientific">Pristionchus pacificus</name>
    <name type="common">Parasitic nematode worm</name>
    <dbReference type="NCBI Taxonomy" id="54126"/>
    <lineage>
        <taxon>Eukaryota</taxon>
        <taxon>Metazoa</taxon>
        <taxon>Ecdysozoa</taxon>
        <taxon>Nematoda</taxon>
        <taxon>Chromadorea</taxon>
        <taxon>Rhabditida</taxon>
        <taxon>Rhabditina</taxon>
        <taxon>Diplogasteromorpha</taxon>
        <taxon>Diplogasteroidea</taxon>
        <taxon>Neodiplogasteridae</taxon>
        <taxon>Pristionchus</taxon>
    </lineage>
</organism>
<evidence type="ECO:0000313" key="1">
    <source>
        <dbReference type="EnsemblMetazoa" id="PPA41970.1"/>
    </source>
</evidence>
<dbReference type="Proteomes" id="UP000005239">
    <property type="component" value="Unassembled WGS sequence"/>
</dbReference>
<protein>
    <submittedName>
        <fullName evidence="1">Uncharacterized protein</fullName>
    </submittedName>
</protein>
<evidence type="ECO:0000313" key="2">
    <source>
        <dbReference type="Proteomes" id="UP000005239"/>
    </source>
</evidence>
<dbReference type="EnsemblMetazoa" id="PPA41970.1">
    <property type="protein sequence ID" value="PPA41970.1"/>
    <property type="gene ID" value="WBGene00280339"/>
</dbReference>